<dbReference type="AlphaFoldDB" id="A0A381N2Q5"/>
<dbReference type="SUPFAM" id="SSF103642">
    <property type="entry name" value="Sec-C motif"/>
    <property type="match status" value="1"/>
</dbReference>
<name>A0A381N2Q5_9ZZZZ</name>
<evidence type="ECO:0000313" key="1">
    <source>
        <dbReference type="EMBL" id="SUZ48795.1"/>
    </source>
</evidence>
<dbReference type="PANTHER" id="PTHR33747:SF1">
    <property type="entry name" value="ADENYLATE CYCLASE-ASSOCIATED CAP C-TERMINAL DOMAIN-CONTAINING PROTEIN"/>
    <property type="match status" value="1"/>
</dbReference>
<accession>A0A381N2Q5</accession>
<dbReference type="EMBL" id="UINC01000086">
    <property type="protein sequence ID" value="SUZ48795.1"/>
    <property type="molecule type" value="Genomic_DNA"/>
</dbReference>
<dbReference type="PANTHER" id="PTHR33747">
    <property type="entry name" value="UPF0225 PROTEIN SCO1677"/>
    <property type="match status" value="1"/>
</dbReference>
<sequence length="262" mass="31239">MTYRFEEEDYRHTYTLEDYYHTSPFFDYNYVVLYLRDQENLENSFAFQVNFNKTFNTIPDHPKLTDIQTQIAKGFAKNAADELIVLFKQRAVEAKAYGEKNPETYLEFESGRFFNYFEMFPRNKEMLDFNYGSDQYFSEDSYDIDPRNDNRCLQLSFFKFQLDNSDQAPIFSTTYYFDEEIREKEDAKLSPKNRDMLIAMNQFIPDLNDRLKKRYKNAKKMGSELLKNQAPVEVRQEKVKPNEPCPCGSGKKYKKCCALMLN</sequence>
<dbReference type="Pfam" id="PF02810">
    <property type="entry name" value="SEC-C"/>
    <property type="match status" value="1"/>
</dbReference>
<proteinExistence type="predicted"/>
<gene>
    <name evidence="1" type="ORF">METZ01_LOCUS1649</name>
</gene>
<dbReference type="InterPro" id="IPR004027">
    <property type="entry name" value="SEC_C_motif"/>
</dbReference>
<dbReference type="Gene3D" id="3.10.450.50">
    <property type="match status" value="1"/>
</dbReference>
<protein>
    <submittedName>
        <fullName evidence="1">Uncharacterized protein</fullName>
    </submittedName>
</protein>
<organism evidence="1">
    <name type="scientific">marine metagenome</name>
    <dbReference type="NCBI Taxonomy" id="408172"/>
    <lineage>
        <taxon>unclassified sequences</taxon>
        <taxon>metagenomes</taxon>
        <taxon>ecological metagenomes</taxon>
    </lineage>
</organism>
<reference evidence="1" key="1">
    <citation type="submission" date="2018-05" db="EMBL/GenBank/DDBJ databases">
        <authorList>
            <person name="Lanie J.A."/>
            <person name="Ng W.-L."/>
            <person name="Kazmierczak K.M."/>
            <person name="Andrzejewski T.M."/>
            <person name="Davidsen T.M."/>
            <person name="Wayne K.J."/>
            <person name="Tettelin H."/>
            <person name="Glass J.I."/>
            <person name="Rusch D."/>
            <person name="Podicherti R."/>
            <person name="Tsui H.-C.T."/>
            <person name="Winkler M.E."/>
        </authorList>
    </citation>
    <scope>NUCLEOTIDE SEQUENCE</scope>
</reference>